<gene>
    <name evidence="2" type="ORF">N1032_24780</name>
</gene>
<dbReference type="Pfam" id="PF05257">
    <property type="entry name" value="CHAP"/>
    <property type="match status" value="1"/>
</dbReference>
<comment type="caution">
    <text evidence="2">The sequence shown here is derived from an EMBL/GenBank/DDBJ whole genome shotgun (WGS) entry which is preliminary data.</text>
</comment>
<proteinExistence type="predicted"/>
<evidence type="ECO:0000313" key="2">
    <source>
        <dbReference type="EMBL" id="MCS5736945.1"/>
    </source>
</evidence>
<dbReference type="EMBL" id="JANLCJ010000294">
    <property type="protein sequence ID" value="MCS5736945.1"/>
    <property type="molecule type" value="Genomic_DNA"/>
</dbReference>
<dbReference type="RefSeq" id="WP_259543184.1">
    <property type="nucleotide sequence ID" value="NZ_JANLCJ010000294.1"/>
</dbReference>
<dbReference type="SUPFAM" id="SSF54001">
    <property type="entry name" value="Cysteine proteinases"/>
    <property type="match status" value="1"/>
</dbReference>
<name>A0ABT2HAF5_9MICO</name>
<organism evidence="2 3">
    <name type="scientific">Herbiconiux daphne</name>
    <dbReference type="NCBI Taxonomy" id="2970914"/>
    <lineage>
        <taxon>Bacteria</taxon>
        <taxon>Bacillati</taxon>
        <taxon>Actinomycetota</taxon>
        <taxon>Actinomycetes</taxon>
        <taxon>Micrococcales</taxon>
        <taxon>Microbacteriaceae</taxon>
        <taxon>Herbiconiux</taxon>
    </lineage>
</organism>
<dbReference type="Proteomes" id="UP001165586">
    <property type="component" value="Unassembled WGS sequence"/>
</dbReference>
<dbReference type="PROSITE" id="PS50911">
    <property type="entry name" value="CHAP"/>
    <property type="match status" value="1"/>
</dbReference>
<reference evidence="2" key="1">
    <citation type="submission" date="2022-08" db="EMBL/GenBank/DDBJ databases">
        <authorList>
            <person name="Deng Y."/>
            <person name="Han X.-F."/>
            <person name="Zhang Y.-Q."/>
        </authorList>
    </citation>
    <scope>NUCLEOTIDE SEQUENCE</scope>
    <source>
        <strain evidence="2">CPCC 203386</strain>
    </source>
</reference>
<sequence length="130" mass="14414">MTTKAQAIKWINNSLGKSYDFDGHYGAQCFDYINEYAYRNFGVSFSGLGAIDLQTTGVKGGFTKQSTPQIGDIFVASSIYGKYGHTGIVVGIEKTGLWVFDQNSQGKLDPVKKNFYKFGAGQPYQFKCYL</sequence>
<evidence type="ECO:0000259" key="1">
    <source>
        <dbReference type="PROSITE" id="PS50911"/>
    </source>
</evidence>
<evidence type="ECO:0000313" key="3">
    <source>
        <dbReference type="Proteomes" id="UP001165586"/>
    </source>
</evidence>
<feature type="non-terminal residue" evidence="2">
    <location>
        <position position="130"/>
    </location>
</feature>
<protein>
    <submittedName>
        <fullName evidence="2">CHAP domain-containing protein</fullName>
    </submittedName>
</protein>
<dbReference type="InterPro" id="IPR038765">
    <property type="entry name" value="Papain-like_cys_pep_sf"/>
</dbReference>
<accession>A0ABT2HAF5</accession>
<dbReference type="InterPro" id="IPR007921">
    <property type="entry name" value="CHAP_dom"/>
</dbReference>
<dbReference type="Gene3D" id="3.90.1720.10">
    <property type="entry name" value="endopeptidase domain like (from Nostoc punctiforme)"/>
    <property type="match status" value="1"/>
</dbReference>
<feature type="domain" description="Peptidase C51" evidence="1">
    <location>
        <begin position="4"/>
        <end position="130"/>
    </location>
</feature>
<keyword evidence="3" id="KW-1185">Reference proteome</keyword>